<organism evidence="1">
    <name type="scientific">Siphoviridae sp. ctv838</name>
    <dbReference type="NCBI Taxonomy" id="2827964"/>
    <lineage>
        <taxon>Viruses</taxon>
        <taxon>Duplodnaviria</taxon>
        <taxon>Heunggongvirae</taxon>
        <taxon>Uroviricota</taxon>
        <taxon>Caudoviricetes</taxon>
    </lineage>
</organism>
<evidence type="ECO:0000313" key="1">
    <source>
        <dbReference type="EMBL" id="DAF53710.1"/>
    </source>
</evidence>
<reference evidence="1" key="1">
    <citation type="journal article" date="2021" name="Proc. Natl. Acad. Sci. U.S.A.">
        <title>A Catalog of Tens of Thousands of Viruses from Human Metagenomes Reveals Hidden Associations with Chronic Diseases.</title>
        <authorList>
            <person name="Tisza M.J."/>
            <person name="Buck C.B."/>
        </authorList>
    </citation>
    <scope>NUCLEOTIDE SEQUENCE</scope>
    <source>
        <strain evidence="1">Ctv838</strain>
    </source>
</reference>
<name>A0A8S5SRY0_9CAUD</name>
<accession>A0A8S5SRY0</accession>
<proteinExistence type="predicted"/>
<sequence>MSRFEIYLSQNDLEHIANGHDIKIEIDGKRFLTTNEIILKPALMNDVMAPILNYKNKIIDTEQQNIVNSFIGGAR</sequence>
<protein>
    <submittedName>
        <fullName evidence="1">Uncharacterized protein</fullName>
    </submittedName>
</protein>
<dbReference type="EMBL" id="BK032662">
    <property type="protein sequence ID" value="DAF53710.1"/>
    <property type="molecule type" value="Genomic_DNA"/>
</dbReference>